<dbReference type="PROSITE" id="PS51704">
    <property type="entry name" value="GP_PDE"/>
    <property type="match status" value="1"/>
</dbReference>
<dbReference type="AlphaFoldDB" id="A0A953T3D7"/>
<dbReference type="EC" id="3.1.4.46" evidence="2"/>
<dbReference type="NCBIfam" id="NF006989">
    <property type="entry name" value="PRK09454.1"/>
    <property type="match status" value="1"/>
</dbReference>
<proteinExistence type="predicted"/>
<dbReference type="PANTHER" id="PTHR46211:SF1">
    <property type="entry name" value="GLYCEROPHOSPHODIESTER PHOSPHODIESTERASE, CYTOPLASMIC"/>
    <property type="match status" value="1"/>
</dbReference>
<evidence type="ECO:0000259" key="1">
    <source>
        <dbReference type="PROSITE" id="PS51704"/>
    </source>
</evidence>
<dbReference type="InterPro" id="IPR017946">
    <property type="entry name" value="PLC-like_Pdiesterase_TIM-brl"/>
</dbReference>
<dbReference type="SUPFAM" id="SSF51695">
    <property type="entry name" value="PLC-like phosphodiesterases"/>
    <property type="match status" value="1"/>
</dbReference>
<dbReference type="Proteomes" id="UP000739565">
    <property type="component" value="Unassembled WGS sequence"/>
</dbReference>
<evidence type="ECO:0000313" key="2">
    <source>
        <dbReference type="EMBL" id="MBZ1349266.1"/>
    </source>
</evidence>
<organism evidence="2 3">
    <name type="scientific">Zwartia hollandica</name>
    <dbReference type="NCBI Taxonomy" id="324606"/>
    <lineage>
        <taxon>Bacteria</taxon>
        <taxon>Pseudomonadati</taxon>
        <taxon>Pseudomonadota</taxon>
        <taxon>Betaproteobacteria</taxon>
        <taxon>Burkholderiales</taxon>
        <taxon>Alcaligenaceae</taxon>
        <taxon>Zwartia</taxon>
    </lineage>
</organism>
<reference evidence="2" key="1">
    <citation type="submission" date="2021-07" db="EMBL/GenBank/DDBJ databases">
        <title>New genus and species of the family Alcaligenaceae.</title>
        <authorList>
            <person name="Hahn M.W."/>
        </authorList>
    </citation>
    <scope>NUCLEOTIDE SEQUENCE</scope>
    <source>
        <strain evidence="2">LF4-65</strain>
    </source>
</reference>
<sequence length="247" mass="26234">MTPSQTWQYPQLVAHRGGGSLAPENTLSALRAGTQFGYKMAEYDVKLSKDGVAILLHDAALDRTTNGKGAAGDLDFAALATLDAGSWFAPSFAGEAIPTLGAIARYTQAVGMASNIEIKPTPGLETVTGMRVAELAQTLWSGVSPPPLLSSFSLESLRAAKQAAPSLPRGWITDTLSAGWQQALAELECVSLHLKHTLVTKALIAELRNQGLRLAVWTVNDPVRANELLGWGVDAVITDAIDRIHPK</sequence>
<keyword evidence="3" id="KW-1185">Reference proteome</keyword>
<dbReference type="RefSeq" id="WP_259659677.1">
    <property type="nucleotide sequence ID" value="NZ_JAHXRI010000001.1"/>
</dbReference>
<keyword evidence="2" id="KW-0378">Hydrolase</keyword>
<evidence type="ECO:0000313" key="3">
    <source>
        <dbReference type="Proteomes" id="UP000739565"/>
    </source>
</evidence>
<accession>A0A953T3D7</accession>
<protein>
    <submittedName>
        <fullName evidence="2">Glycerophosphodiester phosphodiesterase</fullName>
        <ecNumber evidence="2">3.1.4.46</ecNumber>
    </submittedName>
</protein>
<dbReference type="Pfam" id="PF03009">
    <property type="entry name" value="GDPD"/>
    <property type="match status" value="1"/>
</dbReference>
<dbReference type="GO" id="GO:0008889">
    <property type="term" value="F:glycerophosphodiester phosphodiesterase activity"/>
    <property type="evidence" value="ECO:0007669"/>
    <property type="project" value="UniProtKB-EC"/>
</dbReference>
<dbReference type="EMBL" id="JAHXRI010000001">
    <property type="protein sequence ID" value="MBZ1349266.1"/>
    <property type="molecule type" value="Genomic_DNA"/>
</dbReference>
<dbReference type="InterPro" id="IPR030395">
    <property type="entry name" value="GP_PDE_dom"/>
</dbReference>
<dbReference type="PANTHER" id="PTHR46211">
    <property type="entry name" value="GLYCEROPHOSPHORYL DIESTER PHOSPHODIESTERASE"/>
    <property type="match status" value="1"/>
</dbReference>
<comment type="caution">
    <text evidence="2">The sequence shown here is derived from an EMBL/GenBank/DDBJ whole genome shotgun (WGS) entry which is preliminary data.</text>
</comment>
<gene>
    <name evidence="2" type="primary">ugpQ</name>
    <name evidence="2" type="ORF">KZZ10_01275</name>
</gene>
<dbReference type="Gene3D" id="3.20.20.190">
    <property type="entry name" value="Phosphatidylinositol (PI) phosphodiesterase"/>
    <property type="match status" value="1"/>
</dbReference>
<name>A0A953T3D7_9BURK</name>
<dbReference type="GO" id="GO:0006629">
    <property type="term" value="P:lipid metabolic process"/>
    <property type="evidence" value="ECO:0007669"/>
    <property type="project" value="InterPro"/>
</dbReference>
<feature type="domain" description="GP-PDE" evidence="1">
    <location>
        <begin position="10"/>
        <end position="247"/>
    </location>
</feature>